<feature type="domain" description="Major facilitator superfamily (MFS) profile" evidence="7">
    <location>
        <begin position="66"/>
        <end position="555"/>
    </location>
</feature>
<proteinExistence type="predicted"/>
<dbReference type="GO" id="GO:0005886">
    <property type="term" value="C:plasma membrane"/>
    <property type="evidence" value="ECO:0007669"/>
    <property type="project" value="TreeGrafter"/>
</dbReference>
<evidence type="ECO:0000256" key="3">
    <source>
        <dbReference type="ARBA" id="ARBA00022989"/>
    </source>
</evidence>
<feature type="transmembrane region" description="Helical" evidence="6">
    <location>
        <begin position="427"/>
        <end position="448"/>
    </location>
</feature>
<dbReference type="Gene3D" id="1.20.1720.10">
    <property type="entry name" value="Multidrug resistance protein D"/>
    <property type="match status" value="1"/>
</dbReference>
<dbReference type="AlphaFoldDB" id="A0AAV9UHA9"/>
<dbReference type="SUPFAM" id="SSF103473">
    <property type="entry name" value="MFS general substrate transporter"/>
    <property type="match status" value="1"/>
</dbReference>
<feature type="transmembrane region" description="Helical" evidence="6">
    <location>
        <begin position="63"/>
        <end position="89"/>
    </location>
</feature>
<keyword evidence="3 6" id="KW-1133">Transmembrane helix</keyword>
<comment type="caution">
    <text evidence="8">The sequence shown here is derived from an EMBL/GenBank/DDBJ whole genome shotgun (WGS) entry which is preliminary data.</text>
</comment>
<evidence type="ECO:0000256" key="5">
    <source>
        <dbReference type="SAM" id="MobiDB-lite"/>
    </source>
</evidence>
<dbReference type="Gene3D" id="1.20.1250.20">
    <property type="entry name" value="MFS general substrate transporter like domains"/>
    <property type="match status" value="1"/>
</dbReference>
<feature type="region of interest" description="Disordered" evidence="5">
    <location>
        <begin position="27"/>
        <end position="48"/>
    </location>
</feature>
<reference evidence="8 9" key="1">
    <citation type="submission" date="2019-10" db="EMBL/GenBank/DDBJ databases">
        <authorList>
            <person name="Palmer J.M."/>
        </authorList>
    </citation>
    <scope>NUCLEOTIDE SEQUENCE [LARGE SCALE GENOMIC DNA]</scope>
    <source>
        <strain evidence="8 9">TWF696</strain>
    </source>
</reference>
<dbReference type="PRINTS" id="PR01036">
    <property type="entry name" value="TCRTETB"/>
</dbReference>
<evidence type="ECO:0000313" key="8">
    <source>
        <dbReference type="EMBL" id="KAK6341410.1"/>
    </source>
</evidence>
<accession>A0AAV9UHA9</accession>
<feature type="transmembrane region" description="Helical" evidence="6">
    <location>
        <begin position="329"/>
        <end position="348"/>
    </location>
</feature>
<feature type="compositionally biased region" description="Basic and acidic residues" evidence="5">
    <location>
        <begin position="582"/>
        <end position="591"/>
    </location>
</feature>
<evidence type="ECO:0000259" key="7">
    <source>
        <dbReference type="PROSITE" id="PS50850"/>
    </source>
</evidence>
<name>A0AAV9UHA9_9PEZI</name>
<evidence type="ECO:0000313" key="9">
    <source>
        <dbReference type="Proteomes" id="UP001375240"/>
    </source>
</evidence>
<feature type="transmembrane region" description="Helical" evidence="6">
    <location>
        <begin position="186"/>
        <end position="207"/>
    </location>
</feature>
<evidence type="ECO:0000256" key="4">
    <source>
        <dbReference type="ARBA" id="ARBA00023136"/>
    </source>
</evidence>
<feature type="transmembrane region" description="Helical" evidence="6">
    <location>
        <begin position="469"/>
        <end position="487"/>
    </location>
</feature>
<feature type="transmembrane region" description="Helical" evidence="6">
    <location>
        <begin position="287"/>
        <end position="308"/>
    </location>
</feature>
<sequence length="591" mass="63785">MDQDRERSTNTSLEALNAGHQKTLDAGMAMPPAPDVNNKDNNVHEAPAVDGPPAPPVLSNARLYVIGCGIWLSLFLAAFETTVVATSLVDITSEFQDFNRASWIVVAYLLTYNGFLLLSSKLCDILGIKTMFLVANLIFGVFSIACGASKNMTQLIVLRAFQGIGGGGIYCIAFILMMSIITKEKLVTFSGGISSVFAIASICGPLLGGVITERSTWRWIFYLNGPGIAVAFVILWFSIPDINKVRLDRKTLSRIDYGGGFLSVAWSILVVYALQEGGADYPWGHSIILGTLISGIVALFLFAGYEAYIAKMSSVIEPIFPLRLLKQPAFTFMVLTTFCIGCPIYVTIINIPQRYQIVNGESPIRSGVLLLPMLVTSPIMSMVPGLLLKKHWKYIPYGFAVGAAISVAGSGGLASLNDGDKIESKTYGFLVLLGAGMGLVMPIGVMLVKFLVEPKDEAVALGAQNMTRVLGGLVGLAIGTAILHQRIEKELPDVLAPEELQSLLKSTQVFGSLRPDQLVAVRGVYARSYNRQFAMAAGFAAAAFIFAILTVWTLREKLNNLNSEDVFNRVGGTPPTAEPQESESKTAEEKV</sequence>
<dbReference type="InterPro" id="IPR020846">
    <property type="entry name" value="MFS_dom"/>
</dbReference>
<dbReference type="InterPro" id="IPR011701">
    <property type="entry name" value="MFS"/>
</dbReference>
<feature type="transmembrane region" description="Helical" evidence="6">
    <location>
        <begin position="219"/>
        <end position="237"/>
    </location>
</feature>
<feature type="transmembrane region" description="Helical" evidence="6">
    <location>
        <begin position="394"/>
        <end position="415"/>
    </location>
</feature>
<evidence type="ECO:0000256" key="2">
    <source>
        <dbReference type="ARBA" id="ARBA00022692"/>
    </source>
</evidence>
<dbReference type="Pfam" id="PF07690">
    <property type="entry name" value="MFS_1"/>
    <property type="match status" value="1"/>
</dbReference>
<feature type="transmembrane region" description="Helical" evidence="6">
    <location>
        <begin position="101"/>
        <end position="118"/>
    </location>
</feature>
<comment type="subcellular location">
    <subcellularLocation>
        <location evidence="1">Membrane</location>
        <topology evidence="1">Multi-pass membrane protein</topology>
    </subcellularLocation>
</comment>
<dbReference type="PANTHER" id="PTHR23501:SF43">
    <property type="entry name" value="MULTIDRUG TRANSPORTER, PUTATIVE (AFU_ORTHOLOGUE AFUA_6G03040)-RELATED"/>
    <property type="match status" value="1"/>
</dbReference>
<feature type="transmembrane region" description="Helical" evidence="6">
    <location>
        <begin position="156"/>
        <end position="179"/>
    </location>
</feature>
<gene>
    <name evidence="8" type="ORF">TWF696_008486</name>
</gene>
<evidence type="ECO:0000256" key="6">
    <source>
        <dbReference type="SAM" id="Phobius"/>
    </source>
</evidence>
<dbReference type="EMBL" id="JAVHNQ010000007">
    <property type="protein sequence ID" value="KAK6341410.1"/>
    <property type="molecule type" value="Genomic_DNA"/>
</dbReference>
<feature type="region of interest" description="Disordered" evidence="5">
    <location>
        <begin position="565"/>
        <end position="591"/>
    </location>
</feature>
<dbReference type="PANTHER" id="PTHR23501">
    <property type="entry name" value="MAJOR FACILITATOR SUPERFAMILY"/>
    <property type="match status" value="1"/>
</dbReference>
<feature type="transmembrane region" description="Helical" evidence="6">
    <location>
        <begin position="130"/>
        <end position="150"/>
    </location>
</feature>
<feature type="transmembrane region" description="Helical" evidence="6">
    <location>
        <begin position="368"/>
        <end position="387"/>
    </location>
</feature>
<evidence type="ECO:0000256" key="1">
    <source>
        <dbReference type="ARBA" id="ARBA00004141"/>
    </source>
</evidence>
<dbReference type="InterPro" id="IPR036259">
    <property type="entry name" value="MFS_trans_sf"/>
</dbReference>
<dbReference type="PROSITE" id="PS50850">
    <property type="entry name" value="MFS"/>
    <property type="match status" value="1"/>
</dbReference>
<organism evidence="8 9">
    <name type="scientific">Orbilia brochopaga</name>
    <dbReference type="NCBI Taxonomy" id="3140254"/>
    <lineage>
        <taxon>Eukaryota</taxon>
        <taxon>Fungi</taxon>
        <taxon>Dikarya</taxon>
        <taxon>Ascomycota</taxon>
        <taxon>Pezizomycotina</taxon>
        <taxon>Orbiliomycetes</taxon>
        <taxon>Orbiliales</taxon>
        <taxon>Orbiliaceae</taxon>
        <taxon>Orbilia</taxon>
    </lineage>
</organism>
<dbReference type="Proteomes" id="UP001375240">
    <property type="component" value="Unassembled WGS sequence"/>
</dbReference>
<keyword evidence="2 6" id="KW-0812">Transmembrane</keyword>
<feature type="transmembrane region" description="Helical" evidence="6">
    <location>
        <begin position="257"/>
        <end position="275"/>
    </location>
</feature>
<feature type="transmembrane region" description="Helical" evidence="6">
    <location>
        <begin position="533"/>
        <end position="554"/>
    </location>
</feature>
<protein>
    <recommendedName>
        <fullName evidence="7">Major facilitator superfamily (MFS) profile domain-containing protein</fullName>
    </recommendedName>
</protein>
<dbReference type="GO" id="GO:0022857">
    <property type="term" value="F:transmembrane transporter activity"/>
    <property type="evidence" value="ECO:0007669"/>
    <property type="project" value="InterPro"/>
</dbReference>
<keyword evidence="9" id="KW-1185">Reference proteome</keyword>
<keyword evidence="4 6" id="KW-0472">Membrane</keyword>